<sequence length="1107" mass="124303">MARPNMGPGALSDAAARPPALLPEEAEALQHYGGVPGASANRGQLARDALDPYPQLSNRERADNARVAATDENEEHDLPNHILIDSPKPLSWDEFAQLVEENPEELFTRQRRILLPPLLSSWEGVNMMPVAIYLDYFMVLGKPYQTIFDATHAGFASMFHMKAADWNKPLRLKAGAIGFDVTSSSFFLGSCDMGDVFLVWSSPNGQDSSERLGADEDGRLVDETALRPSEAQAIIQYIAEVFGREEALSSHGISGVGTLNHTYVAVDIPWSSLCTFVDAFMTGYSTKVRPRLGSLGTHKVPRLLMYKYGQNEEVPADRDNFINKLKKDAVKIHVEELRRLGAEGAAVYFEQFNFYSGVKQRIRPTIFLMALAQGTFTQGLSTTQAMLSPAQWNHESYRNKRHAARTLRPREEWQRALKELNVKTSGIRLEWTARLKVKELPRRDRKWDGIIRRFLVPTAGVISKVGASLVQTGLIVPLEPSAFPAFLSLSTKPLFEVIQRVIRRADSRPIFELTLAEREIVAIAERLLMFAATGSPRVNLALFKSSGLSESLRKRSYPYINPDIINMWTGEIDFNRYAPDENKDYAHVAAIKYAFDSVAGGRAMAIAEIERTNTLMDGTEMSENGLQHIADHFVTHVLIPEFRELARRRYLQKIRDDLKSSLAAAGDQEVRIQDAHDRAQKQTLAVSEWNCSSNPFAIATVMRLFSSIGEDKPPELVDKFVAKYLDINGETVQQELPKEFFVKDIMSFDEVARFIVTRSYPEAKLALTAEGVGLTAPKQLNWPNLLRSLVKIQNAASTGKYANRPTEDNMQPTVAPVELSSAIAEALFRCGFETWPASGQGALADKASWIKLMYLAPYRLVAIDPTPHRAKRRRLDGEEEVIYLSDDEDDAGGTGSDASTGLTPPTESARRICRLYDLRFDIVGANSFPPTWNQAKAYFLLKAQERVSSTATANKKIGPGYFPRWRRILNSFDPTKKSHWLIYTMARMWTMRTENIPYIKMPGPLVTYNRNMWAKEPLSKSLEKKRAPRILLPLFVGLFLVYSTPALQEVGDGECQWSELLTSMTDRHFDSGVWACMGLGTQHRRGNTKFPNNGEFTPLSEDQLDQM</sequence>
<dbReference type="AlphaFoldDB" id="A0AAV5GU20"/>
<feature type="compositionally biased region" description="Low complexity" evidence="1">
    <location>
        <begin position="14"/>
        <end position="23"/>
    </location>
</feature>
<comment type="caution">
    <text evidence="3">The sequence shown here is derived from an EMBL/GenBank/DDBJ whole genome shotgun (WGS) entry which is preliminary data.</text>
</comment>
<proteinExistence type="predicted"/>
<evidence type="ECO:0000313" key="2">
    <source>
        <dbReference type="EMBL" id="GJN92998.1"/>
    </source>
</evidence>
<dbReference type="EMBL" id="BQKY01000012">
    <property type="protein sequence ID" value="GJN93002.1"/>
    <property type="molecule type" value="Genomic_DNA"/>
</dbReference>
<name>A0AAV5GU20_9BASI</name>
<feature type="region of interest" description="Disordered" evidence="1">
    <location>
        <begin position="1086"/>
        <end position="1107"/>
    </location>
</feature>
<feature type="region of interest" description="Disordered" evidence="1">
    <location>
        <begin position="1"/>
        <end position="46"/>
    </location>
</feature>
<keyword evidence="4" id="KW-1185">Reference proteome</keyword>
<feature type="compositionally biased region" description="Polar residues" evidence="1">
    <location>
        <begin position="896"/>
        <end position="905"/>
    </location>
</feature>
<dbReference type="EMBL" id="BQKY01000012">
    <property type="protein sequence ID" value="GJN92998.1"/>
    <property type="molecule type" value="Genomic_DNA"/>
</dbReference>
<dbReference type="Proteomes" id="UP001342314">
    <property type="component" value="Unassembled WGS sequence"/>
</dbReference>
<gene>
    <name evidence="2" type="ORF">Rhopal_006043-T1</name>
    <name evidence="3" type="ORF">Rhopal_006047-T1</name>
</gene>
<evidence type="ECO:0000256" key="1">
    <source>
        <dbReference type="SAM" id="MobiDB-lite"/>
    </source>
</evidence>
<evidence type="ECO:0000313" key="4">
    <source>
        <dbReference type="Proteomes" id="UP001342314"/>
    </source>
</evidence>
<evidence type="ECO:0000313" key="3">
    <source>
        <dbReference type="EMBL" id="GJN93002.1"/>
    </source>
</evidence>
<feature type="region of interest" description="Disordered" evidence="1">
    <location>
        <begin position="886"/>
        <end position="905"/>
    </location>
</feature>
<protein>
    <submittedName>
        <fullName evidence="3">Uncharacterized protein</fullName>
    </submittedName>
</protein>
<reference evidence="3 4" key="1">
    <citation type="submission" date="2021-12" db="EMBL/GenBank/DDBJ databases">
        <title>High titer production of polyol ester of fatty acids by Rhodotorula paludigena BS15 towards product separation-free biomass refinery.</title>
        <authorList>
            <person name="Mano J."/>
            <person name="Ono H."/>
            <person name="Tanaka T."/>
            <person name="Naito K."/>
            <person name="Sushida H."/>
            <person name="Ike M."/>
            <person name="Tokuyasu K."/>
            <person name="Kitaoka M."/>
        </authorList>
    </citation>
    <scope>NUCLEOTIDE SEQUENCE [LARGE SCALE GENOMIC DNA]</scope>
    <source>
        <strain evidence="3 4">BS15</strain>
    </source>
</reference>
<organism evidence="3 4">
    <name type="scientific">Rhodotorula paludigena</name>
    <dbReference type="NCBI Taxonomy" id="86838"/>
    <lineage>
        <taxon>Eukaryota</taxon>
        <taxon>Fungi</taxon>
        <taxon>Dikarya</taxon>
        <taxon>Basidiomycota</taxon>
        <taxon>Pucciniomycotina</taxon>
        <taxon>Microbotryomycetes</taxon>
        <taxon>Sporidiobolales</taxon>
        <taxon>Sporidiobolaceae</taxon>
        <taxon>Rhodotorula</taxon>
    </lineage>
</organism>
<accession>A0AAV5GU20</accession>